<dbReference type="InterPro" id="IPR029032">
    <property type="entry name" value="AhpD-like"/>
</dbReference>
<accession>A0A9P9EAG2</accession>
<proteinExistence type="predicted"/>
<organism evidence="1 2">
    <name type="scientific">Dactylonectria macrodidyma</name>
    <dbReference type="NCBI Taxonomy" id="307937"/>
    <lineage>
        <taxon>Eukaryota</taxon>
        <taxon>Fungi</taxon>
        <taxon>Dikarya</taxon>
        <taxon>Ascomycota</taxon>
        <taxon>Pezizomycotina</taxon>
        <taxon>Sordariomycetes</taxon>
        <taxon>Hypocreomycetidae</taxon>
        <taxon>Hypocreales</taxon>
        <taxon>Nectriaceae</taxon>
        <taxon>Dactylonectria</taxon>
    </lineage>
</organism>
<comment type="caution">
    <text evidence="1">The sequence shown here is derived from an EMBL/GenBank/DDBJ whole genome shotgun (WGS) entry which is preliminary data.</text>
</comment>
<protein>
    <submittedName>
        <fullName evidence="1">Uncharacterized protein</fullName>
    </submittedName>
</protein>
<dbReference type="EMBL" id="JAGMUV010000015">
    <property type="protein sequence ID" value="KAH7133898.1"/>
    <property type="molecule type" value="Genomic_DNA"/>
</dbReference>
<dbReference type="Gene3D" id="1.20.1290.10">
    <property type="entry name" value="AhpD-like"/>
    <property type="match status" value="1"/>
</dbReference>
<dbReference type="OrthoDB" id="5100087at2759"/>
<reference evidence="1" key="1">
    <citation type="journal article" date="2021" name="Nat. Commun.">
        <title>Genetic determinants of endophytism in the Arabidopsis root mycobiome.</title>
        <authorList>
            <person name="Mesny F."/>
            <person name="Miyauchi S."/>
            <person name="Thiergart T."/>
            <person name="Pickel B."/>
            <person name="Atanasova L."/>
            <person name="Karlsson M."/>
            <person name="Huettel B."/>
            <person name="Barry K.W."/>
            <person name="Haridas S."/>
            <person name="Chen C."/>
            <person name="Bauer D."/>
            <person name="Andreopoulos W."/>
            <person name="Pangilinan J."/>
            <person name="LaButti K."/>
            <person name="Riley R."/>
            <person name="Lipzen A."/>
            <person name="Clum A."/>
            <person name="Drula E."/>
            <person name="Henrissat B."/>
            <person name="Kohler A."/>
            <person name="Grigoriev I.V."/>
            <person name="Martin F.M."/>
            <person name="Hacquard S."/>
        </authorList>
    </citation>
    <scope>NUCLEOTIDE SEQUENCE</scope>
    <source>
        <strain evidence="1">MPI-CAGE-AT-0147</strain>
    </source>
</reference>
<gene>
    <name evidence="1" type="ORF">EDB81DRAFT_950122</name>
</gene>
<evidence type="ECO:0000313" key="1">
    <source>
        <dbReference type="EMBL" id="KAH7133898.1"/>
    </source>
</evidence>
<keyword evidence="2" id="KW-1185">Reference proteome</keyword>
<dbReference type="AlphaFoldDB" id="A0A9P9EAG2"/>
<evidence type="ECO:0000313" key="2">
    <source>
        <dbReference type="Proteomes" id="UP000738349"/>
    </source>
</evidence>
<sequence>MADQGQVDFSSKYTNANLAPDATPYDWPLLSGLLRKLEEADDGAIKSVAPAVLSAMLCAQARGDAVPGLFGDLISGQPDERAKEIYASMKAGLTLTFPFVGLPHCIPACMGLIGQLRDRNIDVDGALDRQVYLSYTTISPPPTREEKELFGPEARLTAFVCRPGFQDRDWTAVGGEINNKIYRGVGNPEVRQLMSRYFPELSLAAQTTCFGFLMGGSFEGQSLHLAEIIIMGGIAASGAVRQARSHCKAAIGLRVSVEAVQTVVEVAEQVVAWNGKGLRGVLNVLELAEEIRDNLAKEAQK</sequence>
<dbReference type="Proteomes" id="UP000738349">
    <property type="component" value="Unassembled WGS sequence"/>
</dbReference>
<name>A0A9P9EAG2_9HYPO</name>